<protein>
    <submittedName>
        <fullName evidence="1">DNA polymerase III subunit delta</fullName>
        <ecNumber evidence="1">2.7.7.7</ecNumber>
    </submittedName>
</protein>
<dbReference type="SUPFAM" id="SSF52540">
    <property type="entry name" value="P-loop containing nucleoside triphosphate hydrolases"/>
    <property type="match status" value="1"/>
</dbReference>
<dbReference type="EC" id="2.7.7.7" evidence="1"/>
<dbReference type="Proteomes" id="UP000298347">
    <property type="component" value="Unassembled WGS sequence"/>
</dbReference>
<dbReference type="GO" id="GO:0003887">
    <property type="term" value="F:DNA-directed DNA polymerase activity"/>
    <property type="evidence" value="ECO:0007669"/>
    <property type="project" value="UniProtKB-EC"/>
</dbReference>
<sequence length="331" mass="37263">MNWETLTGQQKIVSRVLRHALERQELAHAYLFEGSRGTGKRQTALLLAQTLLCEAPENGAPCQQCRNCRRIASGNHPDVIRIAPEEGAATIKKEQIAYLMKEFTFHGVESAKKIFIIEEAEKMTTQAENSLLKFIEEPHEGTLALLTTDHIHQLLDTIISRCQVLTFLPLTDRAVESALEEAGQPHQLARLAAELTHDESEAAALCADPWFAGARAQVLQLVLKLSNSAEPALPFIYEKFSPDFDSNQRMIIGLDLLLFWYKDLMSLQLDRTGAVIYDDQTDVLRNQLIRLSRDQILQSMELIMSARKQLDAHVNGLSVLEWLVIRLGGIR</sequence>
<evidence type="ECO:0000313" key="1">
    <source>
        <dbReference type="EMBL" id="TGA96548.1"/>
    </source>
</evidence>
<gene>
    <name evidence="1" type="primary">holB</name>
    <name evidence="1" type="ORF">E4665_15085</name>
</gene>
<dbReference type="NCBIfam" id="NF005972">
    <property type="entry name" value="PRK08058.1"/>
    <property type="match status" value="1"/>
</dbReference>
<dbReference type="AlphaFoldDB" id="A0A4Z0GKL8"/>
<organism evidence="1 2">
    <name type="scientific">Sporolactobacillus shoreae</name>
    <dbReference type="NCBI Taxonomy" id="1465501"/>
    <lineage>
        <taxon>Bacteria</taxon>
        <taxon>Bacillati</taxon>
        <taxon>Bacillota</taxon>
        <taxon>Bacilli</taxon>
        <taxon>Bacillales</taxon>
        <taxon>Sporolactobacillaceae</taxon>
        <taxon>Sporolactobacillus</taxon>
    </lineage>
</organism>
<dbReference type="GO" id="GO:0008408">
    <property type="term" value="F:3'-5' exonuclease activity"/>
    <property type="evidence" value="ECO:0007669"/>
    <property type="project" value="InterPro"/>
</dbReference>
<dbReference type="InterPro" id="IPR050238">
    <property type="entry name" value="DNA_Rep/Repair_Clamp_Loader"/>
</dbReference>
<dbReference type="EMBL" id="SRJD01000023">
    <property type="protein sequence ID" value="TGA96548.1"/>
    <property type="molecule type" value="Genomic_DNA"/>
</dbReference>
<keyword evidence="2" id="KW-1185">Reference proteome</keyword>
<keyword evidence="1" id="KW-0808">Transferase</keyword>
<dbReference type="Gene3D" id="3.40.50.300">
    <property type="entry name" value="P-loop containing nucleotide triphosphate hydrolases"/>
    <property type="match status" value="1"/>
</dbReference>
<proteinExistence type="predicted"/>
<dbReference type="InterPro" id="IPR027417">
    <property type="entry name" value="P-loop_NTPase"/>
</dbReference>
<dbReference type="FunFam" id="3.40.50.300:FF:001255">
    <property type="entry name" value="DNA polymerase III subunit delta"/>
    <property type="match status" value="1"/>
</dbReference>
<dbReference type="PANTHER" id="PTHR11669">
    <property type="entry name" value="REPLICATION FACTOR C / DNA POLYMERASE III GAMMA-TAU SUBUNIT"/>
    <property type="match status" value="1"/>
</dbReference>
<accession>A0A4Z0GKL8</accession>
<reference evidence="1 2" key="1">
    <citation type="journal article" date="2015" name="Int. J. Syst. Evol. Microbiol.">
        <title>Sporolactobacillus shoreae sp. nov. and Sporolactobacillus spathodeae sp. nov., two spore-forming lactic acid bacteria isolated from tree barks in Thailand.</title>
        <authorList>
            <person name="Thamacharoensuk T."/>
            <person name="Kitahara M."/>
            <person name="Ohkuma M."/>
            <person name="Thongchul N."/>
            <person name="Tanasupawat S."/>
        </authorList>
    </citation>
    <scope>NUCLEOTIDE SEQUENCE [LARGE SCALE GENOMIC DNA]</scope>
    <source>
        <strain evidence="1 2">BK92</strain>
    </source>
</reference>
<comment type="caution">
    <text evidence="1">The sequence shown here is derived from an EMBL/GenBank/DDBJ whole genome shotgun (WGS) entry which is preliminary data.</text>
</comment>
<name>A0A4Z0GKL8_9BACL</name>
<dbReference type="PANTHER" id="PTHR11669:SF8">
    <property type="entry name" value="DNA POLYMERASE III SUBUNIT DELTA"/>
    <property type="match status" value="1"/>
</dbReference>
<dbReference type="NCBIfam" id="TIGR00678">
    <property type="entry name" value="holB"/>
    <property type="match status" value="1"/>
</dbReference>
<dbReference type="InterPro" id="IPR004622">
    <property type="entry name" value="DNA_pol_HolB"/>
</dbReference>
<evidence type="ECO:0000313" key="2">
    <source>
        <dbReference type="Proteomes" id="UP000298347"/>
    </source>
</evidence>
<keyword evidence="1" id="KW-0548">Nucleotidyltransferase</keyword>
<dbReference type="Pfam" id="PF13177">
    <property type="entry name" value="DNA_pol3_delta2"/>
    <property type="match status" value="1"/>
</dbReference>
<dbReference type="OrthoDB" id="9810148at2"/>
<dbReference type="GO" id="GO:0006261">
    <property type="term" value="P:DNA-templated DNA replication"/>
    <property type="evidence" value="ECO:0007669"/>
    <property type="project" value="TreeGrafter"/>
</dbReference>